<keyword evidence="1" id="KW-1133">Transmembrane helix</keyword>
<proteinExistence type="predicted"/>
<dbReference type="PANTHER" id="PTHR19271">
    <property type="entry name" value="CYTOCHROME B"/>
    <property type="match status" value="1"/>
</dbReference>
<dbReference type="Pfam" id="PF00033">
    <property type="entry name" value="Cytochrome_B"/>
    <property type="match status" value="1"/>
</dbReference>
<reference evidence="3" key="1">
    <citation type="submission" date="2013-08" db="EMBL/GenBank/DDBJ databases">
        <authorList>
            <person name="Mendez C."/>
            <person name="Richter M."/>
            <person name="Ferrer M."/>
            <person name="Sanchez J."/>
        </authorList>
    </citation>
    <scope>NUCLEOTIDE SEQUENCE</scope>
</reference>
<name>T1BU67_9ZZZZ</name>
<evidence type="ECO:0000313" key="3">
    <source>
        <dbReference type="EMBL" id="EQD76486.1"/>
    </source>
</evidence>
<dbReference type="GO" id="GO:0022904">
    <property type="term" value="P:respiratory electron transport chain"/>
    <property type="evidence" value="ECO:0007669"/>
    <property type="project" value="InterPro"/>
</dbReference>
<dbReference type="GO" id="GO:0016020">
    <property type="term" value="C:membrane"/>
    <property type="evidence" value="ECO:0007669"/>
    <property type="project" value="InterPro"/>
</dbReference>
<dbReference type="GO" id="GO:0016491">
    <property type="term" value="F:oxidoreductase activity"/>
    <property type="evidence" value="ECO:0007669"/>
    <property type="project" value="UniProtKB-KW"/>
</dbReference>
<dbReference type="InterPro" id="IPR016174">
    <property type="entry name" value="Di-haem_cyt_TM"/>
</dbReference>
<dbReference type="AlphaFoldDB" id="T1BU67"/>
<dbReference type="PANTHER" id="PTHR19271:SF16">
    <property type="entry name" value="CYTOCHROME B"/>
    <property type="match status" value="1"/>
</dbReference>
<sequence>QPNAHLAFGSIQYIMRDVHWGWLIRYMHTTGASLFFVVIYLHMFRGLLYGSYKKPRELLWILGMLIYVCLMAEAFMGYLMPWGQMSYVGRGGHYLAFWCDPVGRQSPGDLGPW</sequence>
<feature type="non-terminal residue" evidence="3">
    <location>
        <position position="1"/>
    </location>
</feature>
<comment type="caution">
    <text evidence="3">The sequence shown here is derived from an EMBL/GenBank/DDBJ whole genome shotgun (WGS) entry which is preliminary data.</text>
</comment>
<dbReference type="PROSITE" id="PS51002">
    <property type="entry name" value="CYTB_NTER"/>
    <property type="match status" value="1"/>
</dbReference>
<gene>
    <name evidence="3" type="ORF">B1A_03349</name>
</gene>
<dbReference type="InterPro" id="IPR005797">
    <property type="entry name" value="Cyt_b/b6_N"/>
</dbReference>
<dbReference type="EMBL" id="AUZX01002463">
    <property type="protein sequence ID" value="EQD76486.1"/>
    <property type="molecule type" value="Genomic_DNA"/>
</dbReference>
<dbReference type="EC" id="1.10.9.1" evidence="3"/>
<evidence type="ECO:0000259" key="2">
    <source>
        <dbReference type="PROSITE" id="PS51002"/>
    </source>
</evidence>
<dbReference type="GO" id="GO:0009055">
    <property type="term" value="F:electron transfer activity"/>
    <property type="evidence" value="ECO:0007669"/>
    <property type="project" value="InterPro"/>
</dbReference>
<evidence type="ECO:0000256" key="1">
    <source>
        <dbReference type="SAM" id="Phobius"/>
    </source>
</evidence>
<protein>
    <submittedName>
        <fullName evidence="3">Membrane protein containing Cytochrome b/b6</fullName>
        <ecNumber evidence="3">1.10.9.1</ecNumber>
    </submittedName>
</protein>
<keyword evidence="1" id="KW-0812">Transmembrane</keyword>
<dbReference type="InterPro" id="IPR027387">
    <property type="entry name" value="Cytb/b6-like_sf"/>
</dbReference>
<dbReference type="SUPFAM" id="SSF81342">
    <property type="entry name" value="Transmembrane di-heme cytochromes"/>
    <property type="match status" value="1"/>
</dbReference>
<dbReference type="Gene3D" id="1.20.810.10">
    <property type="entry name" value="Cytochrome Bc1 Complex, Chain C"/>
    <property type="match status" value="1"/>
</dbReference>
<keyword evidence="1" id="KW-0472">Membrane</keyword>
<feature type="transmembrane region" description="Helical" evidence="1">
    <location>
        <begin position="26"/>
        <end position="47"/>
    </location>
</feature>
<organism evidence="3">
    <name type="scientific">mine drainage metagenome</name>
    <dbReference type="NCBI Taxonomy" id="410659"/>
    <lineage>
        <taxon>unclassified sequences</taxon>
        <taxon>metagenomes</taxon>
        <taxon>ecological metagenomes</taxon>
    </lineage>
</organism>
<feature type="transmembrane region" description="Helical" evidence="1">
    <location>
        <begin position="59"/>
        <end position="80"/>
    </location>
</feature>
<keyword evidence="3" id="KW-0560">Oxidoreductase</keyword>
<reference evidence="3" key="2">
    <citation type="journal article" date="2014" name="ISME J.">
        <title>Microbial stratification in low pH oxic and suboxic macroscopic growths along an acid mine drainage.</title>
        <authorList>
            <person name="Mendez-Garcia C."/>
            <person name="Mesa V."/>
            <person name="Sprenger R.R."/>
            <person name="Richter M."/>
            <person name="Diez M.S."/>
            <person name="Solano J."/>
            <person name="Bargiela R."/>
            <person name="Golyshina O.V."/>
            <person name="Manteca A."/>
            <person name="Ramos J.L."/>
            <person name="Gallego J.R."/>
            <person name="Llorente I."/>
            <person name="Martins Dos Santos V.A."/>
            <person name="Jensen O.N."/>
            <person name="Pelaez A.I."/>
            <person name="Sanchez J."/>
            <person name="Ferrer M."/>
        </authorList>
    </citation>
    <scope>NUCLEOTIDE SEQUENCE</scope>
</reference>
<accession>T1BU67</accession>
<feature type="domain" description="Cytochrome b/b6 N-terminal region profile" evidence="2">
    <location>
        <begin position="1"/>
        <end position="113"/>
    </location>
</feature>